<dbReference type="EMBL" id="JAJFAZ020000001">
    <property type="protein sequence ID" value="KAI5348407.1"/>
    <property type="molecule type" value="Genomic_DNA"/>
</dbReference>
<protein>
    <submittedName>
        <fullName evidence="2">Uncharacterized protein</fullName>
    </submittedName>
</protein>
<organism evidence="2 3">
    <name type="scientific">Prunus dulcis</name>
    <name type="common">Almond</name>
    <name type="synonym">Amygdalus dulcis</name>
    <dbReference type="NCBI Taxonomy" id="3755"/>
    <lineage>
        <taxon>Eukaryota</taxon>
        <taxon>Viridiplantae</taxon>
        <taxon>Streptophyta</taxon>
        <taxon>Embryophyta</taxon>
        <taxon>Tracheophyta</taxon>
        <taxon>Spermatophyta</taxon>
        <taxon>Magnoliopsida</taxon>
        <taxon>eudicotyledons</taxon>
        <taxon>Gunneridae</taxon>
        <taxon>Pentapetalae</taxon>
        <taxon>rosids</taxon>
        <taxon>fabids</taxon>
        <taxon>Rosales</taxon>
        <taxon>Rosaceae</taxon>
        <taxon>Amygdaloideae</taxon>
        <taxon>Amygdaleae</taxon>
        <taxon>Prunus</taxon>
    </lineage>
</organism>
<name>A0AAD4WU94_PRUDU</name>
<evidence type="ECO:0000256" key="1">
    <source>
        <dbReference type="SAM" id="MobiDB-lite"/>
    </source>
</evidence>
<sequence>MGGRGTAPNAGMGGRGTAPNVGMDGRGSVPSVQVGGTNRQASATQPTVFMFASGTPAQSVVMSQSPKFKSPAKKTMPWRKWQ</sequence>
<feature type="region of interest" description="Disordered" evidence="1">
    <location>
        <begin position="59"/>
        <end position="82"/>
    </location>
</feature>
<gene>
    <name evidence="2" type="ORF">L3X38_001294</name>
</gene>
<reference evidence="2 3" key="1">
    <citation type="journal article" date="2022" name="G3 (Bethesda)">
        <title>Whole-genome sequence and methylome profiling of the almond [Prunus dulcis (Mill.) D.A. Webb] cultivar 'Nonpareil'.</title>
        <authorList>
            <person name="D'Amico-Willman K.M."/>
            <person name="Ouma W.Z."/>
            <person name="Meulia T."/>
            <person name="Sideli G.M."/>
            <person name="Gradziel T.M."/>
            <person name="Fresnedo-Ramirez J."/>
        </authorList>
    </citation>
    <scope>NUCLEOTIDE SEQUENCE [LARGE SCALE GENOMIC DNA]</scope>
    <source>
        <strain evidence="2">Clone GOH B32 T37-40</strain>
    </source>
</reference>
<feature type="region of interest" description="Disordered" evidence="1">
    <location>
        <begin position="1"/>
        <end position="43"/>
    </location>
</feature>
<accession>A0AAD4WU94</accession>
<evidence type="ECO:0000313" key="3">
    <source>
        <dbReference type="Proteomes" id="UP001054821"/>
    </source>
</evidence>
<proteinExistence type="predicted"/>
<keyword evidence="3" id="KW-1185">Reference proteome</keyword>
<evidence type="ECO:0000313" key="2">
    <source>
        <dbReference type="EMBL" id="KAI5348407.1"/>
    </source>
</evidence>
<comment type="caution">
    <text evidence="2">The sequence shown here is derived from an EMBL/GenBank/DDBJ whole genome shotgun (WGS) entry which is preliminary data.</text>
</comment>
<dbReference type="AlphaFoldDB" id="A0AAD4WU94"/>
<feature type="compositionally biased region" description="Gly residues" evidence="1">
    <location>
        <begin position="1"/>
        <end position="16"/>
    </location>
</feature>
<feature type="compositionally biased region" description="Polar residues" evidence="1">
    <location>
        <begin position="30"/>
        <end position="43"/>
    </location>
</feature>
<dbReference type="Proteomes" id="UP001054821">
    <property type="component" value="Chromosome 1"/>
</dbReference>